<dbReference type="CDD" id="cd02253">
    <property type="entry name" value="DmpA"/>
    <property type="match status" value="1"/>
</dbReference>
<sequence>MTRIRDFGIIPGIMPTGRRNAITDVPGLRVGHATIRAGAVNTGVTAIIPQPGNLFQDKLTAAVDVINGFGKSAGLVQVAELGSLETPILLTNTFAVGTCSNALIRHSLSQNPEIGRTTSTVNPVVCECNDGVLSDIQAMAVTEADALRAIEAAGEEVAEGSVGAGTGMVAFGFKGGIGTASRRIVLQDRDHVLGALVLANFGRAGDLVLPDGRRPDPRLPPEAEKGSIIVVLATDLPVDQRQLTRICRRAGAGIARTGAFYGHGSGDIVLGFTTRNRIAHRPTSEVSLIERMSDNRIDDAFRAACEATEEAILNATCAAIAVTGPDAATRPLLSDWLRRSR</sequence>
<dbReference type="OrthoDB" id="9770388at2"/>
<dbReference type="InterPro" id="IPR005321">
    <property type="entry name" value="Peptidase_S58_DmpA"/>
</dbReference>
<accession>A0A2A2GN08</accession>
<organism evidence="2 3">
    <name type="scientific">Paracoccus salipaludis</name>
    <dbReference type="NCBI Taxonomy" id="2032623"/>
    <lineage>
        <taxon>Bacteria</taxon>
        <taxon>Pseudomonadati</taxon>
        <taxon>Pseudomonadota</taxon>
        <taxon>Alphaproteobacteria</taxon>
        <taxon>Rhodobacterales</taxon>
        <taxon>Paracoccaceae</taxon>
        <taxon>Paracoccus</taxon>
    </lineage>
</organism>
<comment type="caution">
    <text evidence="2">The sequence shown here is derived from an EMBL/GenBank/DDBJ whole genome shotgun (WGS) entry which is preliminary data.</text>
</comment>
<keyword evidence="2" id="KW-0645">Protease</keyword>
<dbReference type="Pfam" id="PF03576">
    <property type="entry name" value="Peptidase_S58"/>
    <property type="match status" value="1"/>
</dbReference>
<dbReference type="InterPro" id="IPR016117">
    <property type="entry name" value="ArgJ-like_dom_sf"/>
</dbReference>
<comment type="similarity">
    <text evidence="1">Belongs to the peptidase S58 family.</text>
</comment>
<dbReference type="Gene3D" id="3.60.70.12">
    <property type="entry name" value="L-amino peptidase D-ALA esterase/amidase"/>
    <property type="match status" value="1"/>
</dbReference>
<keyword evidence="2" id="KW-0031">Aminopeptidase</keyword>
<name>A0A2A2GN08_9RHOB</name>
<dbReference type="GO" id="GO:0004177">
    <property type="term" value="F:aminopeptidase activity"/>
    <property type="evidence" value="ECO:0007669"/>
    <property type="project" value="UniProtKB-KW"/>
</dbReference>
<dbReference type="PANTHER" id="PTHR36512">
    <property type="entry name" value="D-AMINOPEPTIDASE"/>
    <property type="match status" value="1"/>
</dbReference>
<keyword evidence="2" id="KW-0378">Hydrolase</keyword>
<dbReference type="RefSeq" id="WP_095639076.1">
    <property type="nucleotide sequence ID" value="NZ_NSJZ01000002.1"/>
</dbReference>
<dbReference type="AlphaFoldDB" id="A0A2A2GN08"/>
<dbReference type="EMBL" id="NSJZ01000002">
    <property type="protein sequence ID" value="PAU98394.1"/>
    <property type="molecule type" value="Genomic_DNA"/>
</dbReference>
<dbReference type="Proteomes" id="UP000218023">
    <property type="component" value="Unassembled WGS sequence"/>
</dbReference>
<keyword evidence="3" id="KW-1185">Reference proteome</keyword>
<evidence type="ECO:0000256" key="1">
    <source>
        <dbReference type="ARBA" id="ARBA00007068"/>
    </source>
</evidence>
<reference evidence="2 3" key="1">
    <citation type="submission" date="2017-09" db="EMBL/GenBank/DDBJ databases">
        <title>Paracoccus alkalisoli sp. nov., isolated from saline alkaline soil.</title>
        <authorList>
            <person name="Dong X."/>
            <person name="Zhang G."/>
        </authorList>
    </citation>
    <scope>NUCLEOTIDE SEQUENCE [LARGE SCALE GENOMIC DNA]</scope>
    <source>
        <strain evidence="2 3">WN007</strain>
    </source>
</reference>
<dbReference type="PANTHER" id="PTHR36512:SF3">
    <property type="entry name" value="BLR5678 PROTEIN"/>
    <property type="match status" value="1"/>
</dbReference>
<gene>
    <name evidence="2" type="ORF">CK240_04250</name>
</gene>
<protein>
    <submittedName>
        <fullName evidence="2">Aminopeptidase</fullName>
    </submittedName>
</protein>
<evidence type="ECO:0000313" key="3">
    <source>
        <dbReference type="Proteomes" id="UP000218023"/>
    </source>
</evidence>
<dbReference type="SUPFAM" id="SSF56266">
    <property type="entry name" value="DmpA/ArgJ-like"/>
    <property type="match status" value="1"/>
</dbReference>
<evidence type="ECO:0000313" key="2">
    <source>
        <dbReference type="EMBL" id="PAU98394.1"/>
    </source>
</evidence>
<proteinExistence type="inferred from homology"/>